<dbReference type="PANTHER" id="PTHR42946">
    <property type="entry name" value="PHOSPHOHEXOSE MUTASE"/>
    <property type="match status" value="1"/>
</dbReference>
<evidence type="ECO:0000256" key="4">
    <source>
        <dbReference type="ARBA" id="ARBA00022842"/>
    </source>
</evidence>
<dbReference type="PANTHER" id="PTHR42946:SF1">
    <property type="entry name" value="PHOSPHOGLUCOMUTASE (ALPHA-D-GLUCOSE-1,6-BISPHOSPHATE-DEPENDENT)"/>
    <property type="match status" value="1"/>
</dbReference>
<evidence type="ECO:0000259" key="12">
    <source>
        <dbReference type="Pfam" id="PF02880"/>
    </source>
</evidence>
<reference evidence="14" key="1">
    <citation type="submission" date="2017-01" db="EMBL/GenBank/DDBJ databases">
        <authorList>
            <person name="Varghese N."/>
            <person name="Submissions S."/>
        </authorList>
    </citation>
    <scope>NUCLEOTIDE SEQUENCE [LARGE SCALE GENOMIC DNA]</scope>
    <source>
        <strain evidence="14">DSM 24913</strain>
    </source>
</reference>
<dbReference type="GO" id="GO:0005829">
    <property type="term" value="C:cytosol"/>
    <property type="evidence" value="ECO:0007669"/>
    <property type="project" value="TreeGrafter"/>
</dbReference>
<comment type="catalytic activity">
    <reaction evidence="6 8">
        <text>alpha-D-glucosamine 1-phosphate = D-glucosamine 6-phosphate</text>
        <dbReference type="Rhea" id="RHEA:23424"/>
        <dbReference type="ChEBI" id="CHEBI:58516"/>
        <dbReference type="ChEBI" id="CHEBI:58725"/>
        <dbReference type="EC" id="5.4.2.10"/>
    </reaction>
</comment>
<evidence type="ECO:0000313" key="13">
    <source>
        <dbReference type="EMBL" id="SIS42357.1"/>
    </source>
</evidence>
<comment type="PTM">
    <text evidence="6">Activated by phosphorylation.</text>
</comment>
<dbReference type="InterPro" id="IPR005843">
    <property type="entry name" value="A-D-PHexomutase_C"/>
</dbReference>
<dbReference type="AlphaFoldDB" id="A0A1N7IZB7"/>
<dbReference type="InterPro" id="IPR005844">
    <property type="entry name" value="A-D-PHexomutase_a/b/a-I"/>
</dbReference>
<dbReference type="InterPro" id="IPR005841">
    <property type="entry name" value="Alpha-D-phosphohexomutase_SF"/>
</dbReference>
<comment type="similarity">
    <text evidence="1 6 7">Belongs to the phosphohexose mutase family.</text>
</comment>
<dbReference type="Pfam" id="PF02878">
    <property type="entry name" value="PGM_PMM_I"/>
    <property type="match status" value="1"/>
</dbReference>
<evidence type="ECO:0000259" key="10">
    <source>
        <dbReference type="Pfam" id="PF02878"/>
    </source>
</evidence>
<evidence type="ECO:0000259" key="9">
    <source>
        <dbReference type="Pfam" id="PF00408"/>
    </source>
</evidence>
<dbReference type="InterPro" id="IPR005845">
    <property type="entry name" value="A-D-PHexomutase_a/b/a-II"/>
</dbReference>
<dbReference type="Pfam" id="PF02880">
    <property type="entry name" value="PGM_PMM_III"/>
    <property type="match status" value="1"/>
</dbReference>
<dbReference type="EC" id="5.4.2.10" evidence="6 8"/>
<dbReference type="GO" id="GO:0000287">
    <property type="term" value="F:magnesium ion binding"/>
    <property type="evidence" value="ECO:0007669"/>
    <property type="project" value="UniProtKB-UniRule"/>
</dbReference>
<dbReference type="FunFam" id="3.30.310.50:FF:000001">
    <property type="entry name" value="Phosphoglucosamine mutase"/>
    <property type="match status" value="1"/>
</dbReference>
<dbReference type="FunFam" id="3.40.120.10:FF:000001">
    <property type="entry name" value="Phosphoglucosamine mutase"/>
    <property type="match status" value="1"/>
</dbReference>
<comment type="cofactor">
    <cofactor evidence="6">
        <name>Mg(2+)</name>
        <dbReference type="ChEBI" id="CHEBI:18420"/>
    </cofactor>
    <text evidence="6">Binds 1 Mg(2+) ion per subunit.</text>
</comment>
<evidence type="ECO:0000313" key="14">
    <source>
        <dbReference type="Proteomes" id="UP000185639"/>
    </source>
</evidence>
<dbReference type="GO" id="GO:0009252">
    <property type="term" value="P:peptidoglycan biosynthetic process"/>
    <property type="evidence" value="ECO:0007669"/>
    <property type="project" value="UniProtKB-ARBA"/>
</dbReference>
<feature type="binding site" evidence="6">
    <location>
        <position position="239"/>
    </location>
    <ligand>
        <name>Mg(2+)</name>
        <dbReference type="ChEBI" id="CHEBI:18420"/>
    </ligand>
</feature>
<feature type="active site" description="Phosphoserine intermediate" evidence="6">
    <location>
        <position position="101"/>
    </location>
</feature>
<dbReference type="GO" id="GO:0004615">
    <property type="term" value="F:phosphomannomutase activity"/>
    <property type="evidence" value="ECO:0007669"/>
    <property type="project" value="TreeGrafter"/>
</dbReference>
<dbReference type="Pfam" id="PF00408">
    <property type="entry name" value="PGM_PMM_IV"/>
    <property type="match status" value="1"/>
</dbReference>
<dbReference type="CDD" id="cd05802">
    <property type="entry name" value="GlmM"/>
    <property type="match status" value="1"/>
</dbReference>
<feature type="domain" description="Alpha-D-phosphohexomutase C-terminal" evidence="9">
    <location>
        <begin position="371"/>
        <end position="437"/>
    </location>
</feature>
<keyword evidence="5 6" id="KW-0413">Isomerase</keyword>
<dbReference type="RefSeq" id="WP_076513463.1">
    <property type="nucleotide sequence ID" value="NZ_FTOH01000001.1"/>
</dbReference>
<dbReference type="GO" id="GO:0006048">
    <property type="term" value="P:UDP-N-acetylglucosamine biosynthetic process"/>
    <property type="evidence" value="ECO:0007669"/>
    <property type="project" value="TreeGrafter"/>
</dbReference>
<dbReference type="SUPFAM" id="SSF53738">
    <property type="entry name" value="Phosphoglucomutase, first 3 domains"/>
    <property type="match status" value="3"/>
</dbReference>
<evidence type="ECO:0000256" key="5">
    <source>
        <dbReference type="ARBA" id="ARBA00023235"/>
    </source>
</evidence>
<evidence type="ECO:0000256" key="3">
    <source>
        <dbReference type="ARBA" id="ARBA00022723"/>
    </source>
</evidence>
<feature type="binding site" evidence="6">
    <location>
        <position position="243"/>
    </location>
    <ligand>
        <name>Mg(2+)</name>
        <dbReference type="ChEBI" id="CHEBI:18420"/>
    </ligand>
</feature>
<dbReference type="NCBIfam" id="TIGR01455">
    <property type="entry name" value="glmM"/>
    <property type="match status" value="1"/>
</dbReference>
<dbReference type="InterPro" id="IPR036900">
    <property type="entry name" value="A-D-PHexomutase_C_sf"/>
</dbReference>
<evidence type="ECO:0000256" key="2">
    <source>
        <dbReference type="ARBA" id="ARBA00022553"/>
    </source>
</evidence>
<sequence>MSRKYFGTDGIRGRVGEGAITPEFVMRLGWAAGKVFAKRGVSRILIGKDTRISGYMFESALEAGLSAAGVDIGLLGPIPTPGIAYLTRTFRADAGIVISASHNPYYDNGIKFFSADGTKLPDEVELEIESYLDQPIECVESDKLGKAVRINDAAGRYIEFCKGTANSLNLRGLKLVLDCSNGATYQIAPAVFSELGASVTTIGNTPDGLNINKDCGSTSPEKLRAAVLEQKADLGIAFDGDGDRVMMVDHTGELVDGDQLLFIVASHAAEQGRLNGGVVGTQMSNLGLELALKEQGIDFVRAKVGDRYVMQKLVEHNWRFGGESSGHLLCLDANTTGDGIVSALQVLVALRDTGVGLREWTERMSKMPQTMINVRRQRDLDVMADERVQQALSATEKKLGDRGRVLLRPSGTEPLVRVMVEADDPAVTQLLAQELAEEVSKVLA</sequence>
<evidence type="ECO:0000259" key="11">
    <source>
        <dbReference type="Pfam" id="PF02879"/>
    </source>
</evidence>
<evidence type="ECO:0000256" key="7">
    <source>
        <dbReference type="RuleBase" id="RU004326"/>
    </source>
</evidence>
<feature type="binding site" evidence="6">
    <location>
        <position position="241"/>
    </location>
    <ligand>
        <name>Mg(2+)</name>
        <dbReference type="ChEBI" id="CHEBI:18420"/>
    </ligand>
</feature>
<organism evidence="13 14">
    <name type="scientific">Thalassolituus maritimus</name>
    <dbReference type="NCBI Taxonomy" id="484498"/>
    <lineage>
        <taxon>Bacteria</taxon>
        <taxon>Pseudomonadati</taxon>
        <taxon>Pseudomonadota</taxon>
        <taxon>Gammaproteobacteria</taxon>
        <taxon>Oceanospirillales</taxon>
        <taxon>Oceanospirillaceae</taxon>
        <taxon>Thalassolituus</taxon>
    </lineage>
</organism>
<feature type="domain" description="Alpha-D-phosphohexomutase alpha/beta/alpha" evidence="10">
    <location>
        <begin position="3"/>
        <end position="133"/>
    </location>
</feature>
<keyword evidence="2 6" id="KW-0597">Phosphoprotein</keyword>
<dbReference type="FunFam" id="3.40.120.10:FF:000003">
    <property type="entry name" value="Phosphoglucosamine mutase"/>
    <property type="match status" value="1"/>
</dbReference>
<dbReference type="NCBIfam" id="NF008139">
    <property type="entry name" value="PRK10887.1"/>
    <property type="match status" value="1"/>
</dbReference>
<dbReference type="Proteomes" id="UP000185639">
    <property type="component" value="Unassembled WGS sequence"/>
</dbReference>
<dbReference type="Gene3D" id="3.40.120.10">
    <property type="entry name" value="Alpha-D-Glucose-1,6-Bisphosphate, subunit A, domain 3"/>
    <property type="match status" value="3"/>
</dbReference>
<dbReference type="PRINTS" id="PR00509">
    <property type="entry name" value="PGMPMM"/>
</dbReference>
<evidence type="ECO:0000256" key="6">
    <source>
        <dbReference type="HAMAP-Rule" id="MF_01554"/>
    </source>
</evidence>
<evidence type="ECO:0000256" key="1">
    <source>
        <dbReference type="ARBA" id="ARBA00010231"/>
    </source>
</evidence>
<keyword evidence="3 6" id="KW-0479">Metal-binding</keyword>
<comment type="function">
    <text evidence="6 8">Catalyzes the conversion of glucosamine-6-phosphate to glucosamine-1-phosphate.</text>
</comment>
<dbReference type="Pfam" id="PF02879">
    <property type="entry name" value="PGM_PMM_II"/>
    <property type="match status" value="1"/>
</dbReference>
<dbReference type="EMBL" id="FTOH01000001">
    <property type="protein sequence ID" value="SIS42357.1"/>
    <property type="molecule type" value="Genomic_DNA"/>
</dbReference>
<dbReference type="GO" id="GO:0008966">
    <property type="term" value="F:phosphoglucosamine mutase activity"/>
    <property type="evidence" value="ECO:0007669"/>
    <property type="project" value="UniProtKB-UniRule"/>
</dbReference>
<dbReference type="GO" id="GO:0005975">
    <property type="term" value="P:carbohydrate metabolic process"/>
    <property type="evidence" value="ECO:0007669"/>
    <property type="project" value="InterPro"/>
</dbReference>
<dbReference type="OrthoDB" id="9803322at2"/>
<dbReference type="InterPro" id="IPR006352">
    <property type="entry name" value="GlmM_bact"/>
</dbReference>
<accession>A0A1N7IZB7</accession>
<feature type="domain" description="Alpha-D-phosphohexomutase alpha/beta/alpha" evidence="11">
    <location>
        <begin position="156"/>
        <end position="252"/>
    </location>
</feature>
<dbReference type="InterPro" id="IPR050060">
    <property type="entry name" value="Phosphoglucosamine_mutase"/>
</dbReference>
<dbReference type="InterPro" id="IPR005846">
    <property type="entry name" value="A-D-PHexomutase_a/b/a-III"/>
</dbReference>
<dbReference type="STRING" id="484498.SAMN05421686_101175"/>
<dbReference type="Gene3D" id="3.30.310.50">
    <property type="entry name" value="Alpha-D-phosphohexomutase, C-terminal domain"/>
    <property type="match status" value="1"/>
</dbReference>
<dbReference type="InterPro" id="IPR016055">
    <property type="entry name" value="A-D-PHexomutase_a/b/a-I/II/III"/>
</dbReference>
<keyword evidence="4 6" id="KW-0460">Magnesium</keyword>
<gene>
    <name evidence="6" type="primary">glmM</name>
    <name evidence="13" type="ORF">SAMN05421686_101175</name>
</gene>
<feature type="domain" description="Alpha-D-phosphohexomutase alpha/beta/alpha" evidence="12">
    <location>
        <begin position="256"/>
        <end position="365"/>
    </location>
</feature>
<feature type="modified residue" description="Phosphoserine" evidence="6">
    <location>
        <position position="101"/>
    </location>
</feature>
<feature type="binding site" description="via phosphate group" evidence="6">
    <location>
        <position position="101"/>
    </location>
    <ligand>
        <name>Mg(2+)</name>
        <dbReference type="ChEBI" id="CHEBI:18420"/>
    </ligand>
</feature>
<dbReference type="PROSITE" id="PS00710">
    <property type="entry name" value="PGM_PMM"/>
    <property type="match status" value="1"/>
</dbReference>
<dbReference type="SUPFAM" id="SSF55957">
    <property type="entry name" value="Phosphoglucomutase, C-terminal domain"/>
    <property type="match status" value="1"/>
</dbReference>
<evidence type="ECO:0000256" key="8">
    <source>
        <dbReference type="RuleBase" id="RU004327"/>
    </source>
</evidence>
<dbReference type="InterPro" id="IPR016066">
    <property type="entry name" value="A-D-PHexomutase_CS"/>
</dbReference>
<keyword evidence="14" id="KW-1185">Reference proteome</keyword>
<name>A0A1N7IZB7_9GAMM</name>
<protein>
    <recommendedName>
        <fullName evidence="6 8">Phosphoglucosamine mutase</fullName>
        <ecNumber evidence="6 8">5.4.2.10</ecNumber>
    </recommendedName>
</protein>
<proteinExistence type="inferred from homology"/>
<dbReference type="HAMAP" id="MF_01554_B">
    <property type="entry name" value="GlmM_B"/>
    <property type="match status" value="1"/>
</dbReference>